<keyword evidence="3" id="KW-1185">Reference proteome</keyword>
<keyword evidence="2" id="KW-0378">Hydrolase</keyword>
<reference evidence="3" key="1">
    <citation type="journal article" date="2019" name="Curr. Biol.">
        <title>Genome Sequence of Striga asiatica Provides Insight into the Evolution of Plant Parasitism.</title>
        <authorList>
            <person name="Yoshida S."/>
            <person name="Kim S."/>
            <person name="Wafula E.K."/>
            <person name="Tanskanen J."/>
            <person name="Kim Y.M."/>
            <person name="Honaas L."/>
            <person name="Yang Z."/>
            <person name="Spallek T."/>
            <person name="Conn C.E."/>
            <person name="Ichihashi Y."/>
            <person name="Cheong K."/>
            <person name="Cui S."/>
            <person name="Der J.P."/>
            <person name="Gundlach H."/>
            <person name="Jiao Y."/>
            <person name="Hori C."/>
            <person name="Ishida J.K."/>
            <person name="Kasahara H."/>
            <person name="Kiba T."/>
            <person name="Kim M.S."/>
            <person name="Koo N."/>
            <person name="Laohavisit A."/>
            <person name="Lee Y.H."/>
            <person name="Lumba S."/>
            <person name="McCourt P."/>
            <person name="Mortimer J.C."/>
            <person name="Mutuku J.M."/>
            <person name="Nomura T."/>
            <person name="Sasaki-Sekimoto Y."/>
            <person name="Seto Y."/>
            <person name="Wang Y."/>
            <person name="Wakatake T."/>
            <person name="Sakakibara H."/>
            <person name="Demura T."/>
            <person name="Yamaguchi S."/>
            <person name="Yoneyama K."/>
            <person name="Manabe R.I."/>
            <person name="Nelson D.C."/>
            <person name="Schulman A.H."/>
            <person name="Timko M.P."/>
            <person name="dePamphilis C.W."/>
            <person name="Choi D."/>
            <person name="Shirasu K."/>
        </authorList>
    </citation>
    <scope>NUCLEOTIDE SEQUENCE [LARGE SCALE GENOMIC DNA]</scope>
    <source>
        <strain evidence="3">cv. UVA1</strain>
    </source>
</reference>
<comment type="caution">
    <text evidence="2">The sequence shown here is derived from an EMBL/GenBank/DDBJ whole genome shotgun (WGS) entry which is preliminary data.</text>
</comment>
<feature type="region of interest" description="Disordered" evidence="1">
    <location>
        <begin position="142"/>
        <end position="164"/>
    </location>
</feature>
<dbReference type="AlphaFoldDB" id="A0A5A7Q385"/>
<dbReference type="GO" id="GO:0008233">
    <property type="term" value="F:peptidase activity"/>
    <property type="evidence" value="ECO:0007669"/>
    <property type="project" value="UniProtKB-KW"/>
</dbReference>
<name>A0A5A7Q385_STRAF</name>
<organism evidence="2 3">
    <name type="scientific">Striga asiatica</name>
    <name type="common">Asiatic witchweed</name>
    <name type="synonym">Buchnera asiatica</name>
    <dbReference type="NCBI Taxonomy" id="4170"/>
    <lineage>
        <taxon>Eukaryota</taxon>
        <taxon>Viridiplantae</taxon>
        <taxon>Streptophyta</taxon>
        <taxon>Embryophyta</taxon>
        <taxon>Tracheophyta</taxon>
        <taxon>Spermatophyta</taxon>
        <taxon>Magnoliopsida</taxon>
        <taxon>eudicotyledons</taxon>
        <taxon>Gunneridae</taxon>
        <taxon>Pentapetalae</taxon>
        <taxon>asterids</taxon>
        <taxon>lamiids</taxon>
        <taxon>Lamiales</taxon>
        <taxon>Orobanchaceae</taxon>
        <taxon>Buchnereae</taxon>
        <taxon>Striga</taxon>
    </lineage>
</organism>
<evidence type="ECO:0000313" key="3">
    <source>
        <dbReference type="Proteomes" id="UP000325081"/>
    </source>
</evidence>
<keyword evidence="2" id="KW-0645">Protease</keyword>
<protein>
    <submittedName>
        <fullName evidence="2">DegPprotease 7</fullName>
    </submittedName>
</protein>
<evidence type="ECO:0000313" key="2">
    <source>
        <dbReference type="EMBL" id="GER39605.1"/>
    </source>
</evidence>
<dbReference type="GO" id="GO:0006508">
    <property type="term" value="P:proteolysis"/>
    <property type="evidence" value="ECO:0007669"/>
    <property type="project" value="UniProtKB-KW"/>
</dbReference>
<sequence length="212" mass="24328">MLVMPPMLTGIGPYFKFPMEYGIWPMRLDDTAWKSSSFVSWPMFIGSWLGRKGFQDRSSRVILVMLDTNSGKAVPFSKLEMRLRCSRFRKFMKLTGISPEKLLNERSKIFSLTKCGGKSGSVPTKRLSERLRETRFEQLEIERGSTRPPKVGIRHKSDGKGPEMLKPVKFMEMTFLVRGSHEMPVQLHAVKLTTRDLELGLHDVEQDFGQVV</sequence>
<dbReference type="Proteomes" id="UP000325081">
    <property type="component" value="Unassembled WGS sequence"/>
</dbReference>
<evidence type="ECO:0000256" key="1">
    <source>
        <dbReference type="SAM" id="MobiDB-lite"/>
    </source>
</evidence>
<gene>
    <name evidence="2" type="ORF">STAS_16234</name>
</gene>
<accession>A0A5A7Q385</accession>
<proteinExistence type="predicted"/>
<dbReference type="EMBL" id="BKCP01005727">
    <property type="protein sequence ID" value="GER39605.1"/>
    <property type="molecule type" value="Genomic_DNA"/>
</dbReference>